<dbReference type="EMBL" id="JAUJYN010000010">
    <property type="protein sequence ID" value="KAK1262667.1"/>
    <property type="molecule type" value="Genomic_DNA"/>
</dbReference>
<reference evidence="7" key="2">
    <citation type="submission" date="2023-06" db="EMBL/GenBank/DDBJ databases">
        <authorList>
            <person name="Ma L."/>
            <person name="Liu K.-W."/>
            <person name="Li Z."/>
            <person name="Hsiao Y.-Y."/>
            <person name="Qi Y."/>
            <person name="Fu T."/>
            <person name="Tang G."/>
            <person name="Zhang D."/>
            <person name="Sun W.-H."/>
            <person name="Liu D.-K."/>
            <person name="Li Y."/>
            <person name="Chen G.-Z."/>
            <person name="Liu X.-D."/>
            <person name="Liao X.-Y."/>
            <person name="Jiang Y.-T."/>
            <person name="Yu X."/>
            <person name="Hao Y."/>
            <person name="Huang J."/>
            <person name="Zhao X.-W."/>
            <person name="Ke S."/>
            <person name="Chen Y.-Y."/>
            <person name="Wu W.-L."/>
            <person name="Hsu J.-L."/>
            <person name="Lin Y.-F."/>
            <person name="Huang M.-D."/>
            <person name="Li C.-Y."/>
            <person name="Huang L."/>
            <person name="Wang Z.-W."/>
            <person name="Zhao X."/>
            <person name="Zhong W.-Y."/>
            <person name="Peng D.-H."/>
            <person name="Ahmad S."/>
            <person name="Lan S."/>
            <person name="Zhang J.-S."/>
            <person name="Tsai W.-C."/>
            <person name="Van De Peer Y."/>
            <person name="Liu Z.-J."/>
        </authorList>
    </citation>
    <scope>NUCLEOTIDE SEQUENCE</scope>
    <source>
        <strain evidence="7">SCP</strain>
        <tissue evidence="7">Leaves</tissue>
    </source>
</reference>
<name>A0AAV9AF30_ACOGR</name>
<evidence type="ECO:0000256" key="6">
    <source>
        <dbReference type="SAM" id="MobiDB-lite"/>
    </source>
</evidence>
<protein>
    <recommendedName>
        <fullName evidence="9">Carotenoid cleavage dioxygenase 4</fullName>
    </recommendedName>
</protein>
<feature type="compositionally biased region" description="Low complexity" evidence="6">
    <location>
        <begin position="43"/>
        <end position="53"/>
    </location>
</feature>
<dbReference type="GO" id="GO:0016121">
    <property type="term" value="P:carotene catabolic process"/>
    <property type="evidence" value="ECO:0007669"/>
    <property type="project" value="TreeGrafter"/>
</dbReference>
<keyword evidence="8" id="KW-1185">Reference proteome</keyword>
<dbReference type="GO" id="GO:0046872">
    <property type="term" value="F:metal ion binding"/>
    <property type="evidence" value="ECO:0007669"/>
    <property type="project" value="UniProtKB-KW"/>
</dbReference>
<sequence length="596" mass="65496">MSLCFLTGHPIGTIITTRTILPPCPALPLNSIISSSGEKPAQSLPSRRSTSSSNAPPILIIPTTKTKQPQRRAVSSSIPVMVCDVLDQAINKYMEPPLSPSMDPNHVLAGNFSPLDELPPTDCPDIDGEVPACLDGAYIRNGPNPQHYPRGPHHLFDGDGMLHCLRISRGRASLCSRYVRTYKYNLEHEVGSPLVPNFFSGIRGVAGIARAAVSITRALTGQLDPRNGFGLANTSLAFFGGRLFALGESDLPYAIHLSPDDGDITTVGRCDFDKTLSFGMTAHPKTDPDTGETFAFRYTFVRPFLTYFMFDADGTKLPDVPITSLTRPLFLHDFAITKKYALFVDIQIGVRPMNMILKGGHPIGSDPAKVTRIGVLPRYATDDSQMRWFEVPDFNIVHSINAWDDDEEGAIVLIAPNVWPIEHMLASMDLIHCSVEKVRIDLKSGTVSRTQLSDKNLDMGVVNPAFLTKRNRYAYMGLGEPMPKMSGVVKLDLELGKTVATRLYGPGCYGGEPQFVPDVNNDEDEDEGYVVSYVHDEVKGESRFLVMDSKSPNLDVVASVKLPRRVPYGFHGLFISEDDLYKRQHPLSISSSPSSN</sequence>
<proteinExistence type="inferred from homology"/>
<evidence type="ECO:0000313" key="7">
    <source>
        <dbReference type="EMBL" id="KAK1262667.1"/>
    </source>
</evidence>
<reference evidence="7" key="1">
    <citation type="journal article" date="2023" name="Nat. Commun.">
        <title>Diploid and tetraploid genomes of Acorus and the evolution of monocots.</title>
        <authorList>
            <person name="Ma L."/>
            <person name="Liu K.W."/>
            <person name="Li Z."/>
            <person name="Hsiao Y.Y."/>
            <person name="Qi Y."/>
            <person name="Fu T."/>
            <person name="Tang G.D."/>
            <person name="Zhang D."/>
            <person name="Sun W.H."/>
            <person name="Liu D.K."/>
            <person name="Li Y."/>
            <person name="Chen G.Z."/>
            <person name="Liu X.D."/>
            <person name="Liao X.Y."/>
            <person name="Jiang Y.T."/>
            <person name="Yu X."/>
            <person name="Hao Y."/>
            <person name="Huang J."/>
            <person name="Zhao X.W."/>
            <person name="Ke S."/>
            <person name="Chen Y.Y."/>
            <person name="Wu W.L."/>
            <person name="Hsu J.L."/>
            <person name="Lin Y.F."/>
            <person name="Huang M.D."/>
            <person name="Li C.Y."/>
            <person name="Huang L."/>
            <person name="Wang Z.W."/>
            <person name="Zhao X."/>
            <person name="Zhong W.Y."/>
            <person name="Peng D.H."/>
            <person name="Ahmad S."/>
            <person name="Lan S."/>
            <person name="Zhang J.S."/>
            <person name="Tsai W.C."/>
            <person name="Van de Peer Y."/>
            <person name="Liu Z.J."/>
        </authorList>
    </citation>
    <scope>NUCLEOTIDE SEQUENCE</scope>
    <source>
        <strain evidence="7">SCP</strain>
    </source>
</reference>
<keyword evidence="3" id="KW-0560">Oxidoreductase</keyword>
<feature type="binding site" evidence="5">
    <location>
        <position position="398"/>
    </location>
    <ligand>
        <name>Fe cation</name>
        <dbReference type="ChEBI" id="CHEBI:24875"/>
        <note>catalytic</note>
    </ligand>
</feature>
<evidence type="ECO:0000313" key="8">
    <source>
        <dbReference type="Proteomes" id="UP001179952"/>
    </source>
</evidence>
<gene>
    <name evidence="7" type="ORF">QJS04_geneDACA009008</name>
</gene>
<feature type="binding site" evidence="5">
    <location>
        <position position="332"/>
    </location>
    <ligand>
        <name>Fe cation</name>
        <dbReference type="ChEBI" id="CHEBI:24875"/>
        <note>catalytic</note>
    </ligand>
</feature>
<feature type="region of interest" description="Disordered" evidence="6">
    <location>
        <begin position="36"/>
        <end position="59"/>
    </location>
</feature>
<evidence type="ECO:0008006" key="9">
    <source>
        <dbReference type="Google" id="ProtNLM"/>
    </source>
</evidence>
<accession>A0AAV9AF30</accession>
<dbReference type="GO" id="GO:0010436">
    <property type="term" value="F:carotenoid dioxygenase activity"/>
    <property type="evidence" value="ECO:0007669"/>
    <property type="project" value="TreeGrafter"/>
</dbReference>
<evidence type="ECO:0000256" key="3">
    <source>
        <dbReference type="ARBA" id="ARBA00022964"/>
    </source>
</evidence>
<keyword evidence="3" id="KW-0223">Dioxygenase</keyword>
<evidence type="ECO:0000256" key="5">
    <source>
        <dbReference type="PIRSR" id="PIRSR604294-1"/>
    </source>
</evidence>
<keyword evidence="4 5" id="KW-0408">Iron</keyword>
<dbReference type="AlphaFoldDB" id="A0AAV9AF30"/>
<dbReference type="InterPro" id="IPR004294">
    <property type="entry name" value="Carotenoid_Oase"/>
</dbReference>
<comment type="caution">
    <text evidence="7">The sequence shown here is derived from an EMBL/GenBank/DDBJ whole genome shotgun (WGS) entry which is preliminary data.</text>
</comment>
<dbReference type="PANTHER" id="PTHR10543">
    <property type="entry name" value="BETA-CAROTENE DIOXYGENASE"/>
    <property type="match status" value="1"/>
</dbReference>
<dbReference type="Pfam" id="PF03055">
    <property type="entry name" value="RPE65"/>
    <property type="match status" value="1"/>
</dbReference>
<comment type="similarity">
    <text evidence="1">Belongs to the carotenoid oxygenase family.</text>
</comment>
<feature type="binding site" evidence="5">
    <location>
        <position position="283"/>
    </location>
    <ligand>
        <name>Fe cation</name>
        <dbReference type="ChEBI" id="CHEBI:24875"/>
        <note>catalytic</note>
    </ligand>
</feature>
<keyword evidence="2 5" id="KW-0479">Metal-binding</keyword>
<evidence type="ECO:0000256" key="2">
    <source>
        <dbReference type="ARBA" id="ARBA00022723"/>
    </source>
</evidence>
<dbReference type="Proteomes" id="UP001179952">
    <property type="component" value="Unassembled WGS sequence"/>
</dbReference>
<comment type="cofactor">
    <cofactor evidence="5">
        <name>Fe(2+)</name>
        <dbReference type="ChEBI" id="CHEBI:29033"/>
    </cofactor>
    <text evidence="5">Binds 1 Fe(2+) ion per subunit.</text>
</comment>
<organism evidence="7 8">
    <name type="scientific">Acorus gramineus</name>
    <name type="common">Dwarf sweet flag</name>
    <dbReference type="NCBI Taxonomy" id="55184"/>
    <lineage>
        <taxon>Eukaryota</taxon>
        <taxon>Viridiplantae</taxon>
        <taxon>Streptophyta</taxon>
        <taxon>Embryophyta</taxon>
        <taxon>Tracheophyta</taxon>
        <taxon>Spermatophyta</taxon>
        <taxon>Magnoliopsida</taxon>
        <taxon>Liliopsida</taxon>
        <taxon>Acoraceae</taxon>
        <taxon>Acorus</taxon>
    </lineage>
</organism>
<evidence type="ECO:0000256" key="1">
    <source>
        <dbReference type="ARBA" id="ARBA00006787"/>
    </source>
</evidence>
<evidence type="ECO:0000256" key="4">
    <source>
        <dbReference type="ARBA" id="ARBA00023004"/>
    </source>
</evidence>
<dbReference type="GO" id="GO:0009570">
    <property type="term" value="C:chloroplast stroma"/>
    <property type="evidence" value="ECO:0007669"/>
    <property type="project" value="TreeGrafter"/>
</dbReference>
<feature type="binding site" evidence="5">
    <location>
        <position position="571"/>
    </location>
    <ligand>
        <name>Fe cation</name>
        <dbReference type="ChEBI" id="CHEBI:24875"/>
        <note>catalytic</note>
    </ligand>
</feature>
<dbReference type="PANTHER" id="PTHR10543:SF46">
    <property type="entry name" value="CAROTENOID CLEAVAGE DIOXYGENASE 4, CHLOROPLASTIC-RELATED"/>
    <property type="match status" value="1"/>
</dbReference>